<proteinExistence type="predicted"/>
<comment type="caution">
    <text evidence="1">The sequence shown here is derived from an EMBL/GenBank/DDBJ whole genome shotgun (WGS) entry which is preliminary data.</text>
</comment>
<organism evidence="1 2">
    <name type="scientific">Acropora cervicornis</name>
    <name type="common">Staghorn coral</name>
    <dbReference type="NCBI Taxonomy" id="6130"/>
    <lineage>
        <taxon>Eukaryota</taxon>
        <taxon>Metazoa</taxon>
        <taxon>Cnidaria</taxon>
        <taxon>Anthozoa</taxon>
        <taxon>Hexacorallia</taxon>
        <taxon>Scleractinia</taxon>
        <taxon>Astrocoeniina</taxon>
        <taxon>Acroporidae</taxon>
        <taxon>Acropora</taxon>
    </lineage>
</organism>
<dbReference type="EMBL" id="JARQWQ010000004">
    <property type="protein sequence ID" value="KAK2572108.1"/>
    <property type="molecule type" value="Genomic_DNA"/>
</dbReference>
<reference evidence="1" key="2">
    <citation type="journal article" date="2023" name="Science">
        <title>Genomic signatures of disease resistance in endangered staghorn corals.</title>
        <authorList>
            <person name="Vollmer S.V."/>
            <person name="Selwyn J.D."/>
            <person name="Despard B.A."/>
            <person name="Roesel C.L."/>
        </authorList>
    </citation>
    <scope>NUCLEOTIDE SEQUENCE</scope>
    <source>
        <strain evidence="1">K2</strain>
    </source>
</reference>
<evidence type="ECO:0000313" key="1">
    <source>
        <dbReference type="EMBL" id="KAK2572108.1"/>
    </source>
</evidence>
<dbReference type="AlphaFoldDB" id="A0AAD9R3E2"/>
<evidence type="ECO:0000313" key="2">
    <source>
        <dbReference type="Proteomes" id="UP001249851"/>
    </source>
</evidence>
<sequence>MLSLMKCLRFSLIMGRMGRLQSLDVKLFCATALDFFRNQNLDSTSKEIYVSTFSKAAATSAPYRELLECCLSKK</sequence>
<accession>A0AAD9R3E2</accession>
<gene>
    <name evidence="1" type="ORF">P5673_002312</name>
</gene>
<reference evidence="1" key="1">
    <citation type="journal article" date="2023" name="G3 (Bethesda)">
        <title>Whole genome assembly and annotation of the endangered Caribbean coral Acropora cervicornis.</title>
        <authorList>
            <person name="Selwyn J.D."/>
            <person name="Vollmer S.V."/>
        </authorList>
    </citation>
    <scope>NUCLEOTIDE SEQUENCE</scope>
    <source>
        <strain evidence="1">K2</strain>
    </source>
</reference>
<name>A0AAD9R3E2_ACRCE</name>
<keyword evidence="2" id="KW-1185">Reference proteome</keyword>
<protein>
    <submittedName>
        <fullName evidence="1">Huntingtin</fullName>
    </submittedName>
</protein>
<dbReference type="Proteomes" id="UP001249851">
    <property type="component" value="Unassembled WGS sequence"/>
</dbReference>